<name>A0A6H0XIR7_9PEZI</name>
<dbReference type="Pfam" id="PF10395">
    <property type="entry name" value="Utp8_b_propeller"/>
    <property type="match status" value="1"/>
</dbReference>
<dbReference type="AlphaFoldDB" id="A0A6H0XIR7"/>
<feature type="domain" description="Utp8 beta-propeller" evidence="2">
    <location>
        <begin position="4"/>
        <end position="349"/>
    </location>
</feature>
<protein>
    <recommendedName>
        <fullName evidence="2">Utp8 beta-propeller domain-containing protein</fullName>
    </recommendedName>
</protein>
<dbReference type="InterPro" id="IPR018843">
    <property type="entry name" value="Utp8_b-prop"/>
</dbReference>
<evidence type="ECO:0000256" key="1">
    <source>
        <dbReference type="SAM" id="MobiDB-lite"/>
    </source>
</evidence>
<evidence type="ECO:0000313" key="4">
    <source>
        <dbReference type="Proteomes" id="UP000503462"/>
    </source>
</evidence>
<dbReference type="EMBL" id="CP051139">
    <property type="protein sequence ID" value="QIW94603.1"/>
    <property type="molecule type" value="Genomic_DNA"/>
</dbReference>
<keyword evidence="4" id="KW-1185">Reference proteome</keyword>
<evidence type="ECO:0000313" key="3">
    <source>
        <dbReference type="EMBL" id="QIW94603.1"/>
    </source>
</evidence>
<dbReference type="Proteomes" id="UP000503462">
    <property type="component" value="Chromosome 1"/>
</dbReference>
<gene>
    <name evidence="3" type="ORF">AMS68_000121</name>
</gene>
<sequence length="878" mass="96063">MELPYTLLSLPKPLDAENGKVRSAPASTLRGSRKRKRHEIAVGVDGESVNVYNVQDQSLQCAYAIPPQAYLCCQPASYYTTSPDSKAAQRDTFVVLKDGVNGTKRRLVRFTEQANAITDFAAPSRSEYNIPNGEILAVDVLPCSGLSQQISPQALVALQDGQVICVAESMSRVVWKQSVLGTEEKDRSLEHFSLEDIIDAQKGLLKSREDLVTQLNVSGDAATTLACHIIREATSTTLRLSALNTGTSCAGLNKVDDILLPVPPTHQSQQSTWQISAAAGQVFQLIHGILYIYDLSGITPRLSLTLKERGAAITAFTSLSSSLVLTTTAHKAVIYDTKYGSVQGSTVFGSHLGDAAGRKRKRDQESVGGEQTPTLHWFPSTGIAIASMTDLVGLQISTDLYQTSKATSKQMRLSSVIGKSSATAQITDGDQTRYQRRREQWLRKLDEAVAEDNAQKLDAFVLQEFNIGGELEEPTQRPEHVGEEEHLWDLESEPLDLGAAQQPRALDLMRKMFHVERSGDGMFTLRLRIYTRNVIRWLFAADILTSINLSNILGDNVTFKDIAQSLVDVDSSFGLVQDVLELSIHIPIQFSVECLRLLIRSLDALPRIDGTIREEDDDAMDVTVAADAELDNEANAAEAELSNAMVTLQSGLEIRSITMQLLFGRLHAFPKAALTKHLRQGLQVRDLVFFIHLLRIELAEAGWTRPYVELGADNDDQAGEVGRVDEEASPSDRAIRTIGNLLVAAVDAVGCAGWLVGLTTDEDEQSSLIDVLHAEVSASLEGVYEAQALRVSLDEFERYVLSLGDSPSDTVLKSGMIEVHVPTAMEDDVIMPLGGRSSTVSAQDAITKKGSKSMPARVARAKQLESMVGQYQFERIRV</sequence>
<feature type="region of interest" description="Disordered" evidence="1">
    <location>
        <begin position="353"/>
        <end position="372"/>
    </location>
</feature>
<proteinExistence type="predicted"/>
<organism evidence="3 4">
    <name type="scientific">Peltaster fructicola</name>
    <dbReference type="NCBI Taxonomy" id="286661"/>
    <lineage>
        <taxon>Eukaryota</taxon>
        <taxon>Fungi</taxon>
        <taxon>Dikarya</taxon>
        <taxon>Ascomycota</taxon>
        <taxon>Pezizomycotina</taxon>
        <taxon>Dothideomycetes</taxon>
        <taxon>Dothideomycetes incertae sedis</taxon>
        <taxon>Peltaster</taxon>
    </lineage>
</organism>
<accession>A0A6H0XIR7</accession>
<dbReference type="OrthoDB" id="5330858at2759"/>
<reference evidence="3 4" key="1">
    <citation type="journal article" date="2016" name="Sci. Rep.">
        <title>Peltaster fructicola genome reveals evolution from an invasive phytopathogen to an ectophytic parasite.</title>
        <authorList>
            <person name="Xu C."/>
            <person name="Chen H."/>
            <person name="Gleason M.L."/>
            <person name="Xu J.R."/>
            <person name="Liu H."/>
            <person name="Zhang R."/>
            <person name="Sun G."/>
        </authorList>
    </citation>
    <scope>NUCLEOTIDE SEQUENCE [LARGE SCALE GENOMIC DNA]</scope>
    <source>
        <strain evidence="3 4">LNHT1506</strain>
    </source>
</reference>
<evidence type="ECO:0000259" key="2">
    <source>
        <dbReference type="Pfam" id="PF10395"/>
    </source>
</evidence>